<reference evidence="2" key="1">
    <citation type="submission" date="2017-12" db="EMBL/GenBank/DDBJ databases">
        <title>Gene loss provides genomic basis for host adaptation in cereal stripe rust fungi.</title>
        <authorList>
            <person name="Xia C."/>
        </authorList>
    </citation>
    <scope>NUCLEOTIDE SEQUENCE [LARGE SCALE GENOMIC DNA]</scope>
    <source>
        <strain evidence="2">93-210</strain>
    </source>
</reference>
<protein>
    <submittedName>
        <fullName evidence="2">Uncharacterized protein</fullName>
    </submittedName>
</protein>
<evidence type="ECO:0000313" key="3">
    <source>
        <dbReference type="Proteomes" id="UP000239156"/>
    </source>
</evidence>
<feature type="region of interest" description="Disordered" evidence="1">
    <location>
        <begin position="1"/>
        <end position="64"/>
    </location>
</feature>
<comment type="caution">
    <text evidence="2">The sequence shown here is derived from an EMBL/GenBank/DDBJ whole genome shotgun (WGS) entry which is preliminary data.</text>
</comment>
<accession>A0A2S4UTW9</accession>
<evidence type="ECO:0000256" key="1">
    <source>
        <dbReference type="SAM" id="MobiDB-lite"/>
    </source>
</evidence>
<dbReference type="VEuPathDB" id="FungiDB:PSHT_11419"/>
<dbReference type="EMBL" id="PKSL01000173">
    <property type="protein sequence ID" value="POW00700.1"/>
    <property type="molecule type" value="Genomic_DNA"/>
</dbReference>
<organism evidence="2 3">
    <name type="scientific">Puccinia striiformis</name>
    <dbReference type="NCBI Taxonomy" id="27350"/>
    <lineage>
        <taxon>Eukaryota</taxon>
        <taxon>Fungi</taxon>
        <taxon>Dikarya</taxon>
        <taxon>Basidiomycota</taxon>
        <taxon>Pucciniomycotina</taxon>
        <taxon>Pucciniomycetes</taxon>
        <taxon>Pucciniales</taxon>
        <taxon>Pucciniaceae</taxon>
        <taxon>Puccinia</taxon>
    </lineage>
</organism>
<dbReference type="Proteomes" id="UP000239156">
    <property type="component" value="Unassembled WGS sequence"/>
</dbReference>
<sequence length="98" mass="10712">MARSSIGNDIEVTGSPAPSQSNTINLTDDDPDSPAPSTPGTSESQEATTSKKRKTSERSLTSDVWSHFVKETQGQAPTYLHPPFFQFPNIKSSFLHFL</sequence>
<proteinExistence type="predicted"/>
<dbReference type="VEuPathDB" id="FungiDB:PSTT_12971"/>
<name>A0A2S4UTW9_9BASI</name>
<keyword evidence="3" id="KW-1185">Reference proteome</keyword>
<evidence type="ECO:0000313" key="2">
    <source>
        <dbReference type="EMBL" id="POW00700.1"/>
    </source>
</evidence>
<gene>
    <name evidence="2" type="ORF">PSTT_12971</name>
</gene>
<feature type="compositionally biased region" description="Polar residues" evidence="1">
    <location>
        <begin position="16"/>
        <end position="26"/>
    </location>
</feature>